<organism evidence="2 3">
    <name type="scientific">Decorospora gaudefroyi</name>
    <dbReference type="NCBI Taxonomy" id="184978"/>
    <lineage>
        <taxon>Eukaryota</taxon>
        <taxon>Fungi</taxon>
        <taxon>Dikarya</taxon>
        <taxon>Ascomycota</taxon>
        <taxon>Pezizomycotina</taxon>
        <taxon>Dothideomycetes</taxon>
        <taxon>Pleosporomycetidae</taxon>
        <taxon>Pleosporales</taxon>
        <taxon>Pleosporineae</taxon>
        <taxon>Pleosporaceae</taxon>
        <taxon>Decorospora</taxon>
    </lineage>
</organism>
<reference evidence="2" key="1">
    <citation type="submission" date="2020-01" db="EMBL/GenBank/DDBJ databases">
        <authorList>
            <consortium name="DOE Joint Genome Institute"/>
            <person name="Haridas S."/>
            <person name="Albert R."/>
            <person name="Binder M."/>
            <person name="Bloem J."/>
            <person name="Labutti K."/>
            <person name="Salamov A."/>
            <person name="Andreopoulos B."/>
            <person name="Baker S.E."/>
            <person name="Barry K."/>
            <person name="Bills G."/>
            <person name="Bluhm B.H."/>
            <person name="Cannon C."/>
            <person name="Castanera R."/>
            <person name="Culley D.E."/>
            <person name="Daum C."/>
            <person name="Ezra D."/>
            <person name="Gonzalez J.B."/>
            <person name="Henrissat B."/>
            <person name="Kuo A."/>
            <person name="Liang C."/>
            <person name="Lipzen A."/>
            <person name="Lutzoni F."/>
            <person name="Magnuson J."/>
            <person name="Mondo S."/>
            <person name="Nolan M."/>
            <person name="Ohm R."/>
            <person name="Pangilinan J."/>
            <person name="Park H.-J."/>
            <person name="Ramirez L."/>
            <person name="Alfaro M."/>
            <person name="Sun H."/>
            <person name="Tritt A."/>
            <person name="Yoshinaga Y."/>
            <person name="Zwiers L.-H."/>
            <person name="Turgeon B.G."/>
            <person name="Goodwin S.B."/>
            <person name="Spatafora J.W."/>
            <person name="Crous P.W."/>
            <person name="Grigoriev I.V."/>
        </authorList>
    </citation>
    <scope>NUCLEOTIDE SEQUENCE</scope>
    <source>
        <strain evidence="2">P77</strain>
    </source>
</reference>
<dbReference type="PANTHER" id="PTHR33112">
    <property type="entry name" value="DOMAIN PROTEIN, PUTATIVE-RELATED"/>
    <property type="match status" value="1"/>
</dbReference>
<name>A0A6A5JXV4_9PLEO</name>
<dbReference type="AlphaFoldDB" id="A0A6A5JXV4"/>
<evidence type="ECO:0000259" key="1">
    <source>
        <dbReference type="Pfam" id="PF06985"/>
    </source>
</evidence>
<sequence length="229" mass="25689">MGRITKPDSIDWDHVKSWISFCGGGAHQNSGSNWKTPRQISLLRMLAIDVHTACVSAIPQSAEYVALSYQWGTDQKLKLKIDNKARLETPGFFDTEGCQPSRTIVDAMEVVRRLGHRYLWVDALCIIQDSQEDLDQNVNMMDQIYYNAALTIVAAAGVNAEHGLPGVSVARTEHQIRTVVDGITIANMLEPAAGAITFSRWNTRGWTYQERLLSKKLLTFTDSQVFYHC</sequence>
<gene>
    <name evidence="2" type="ORF">BDW02DRAFT_509261</name>
</gene>
<evidence type="ECO:0000313" key="3">
    <source>
        <dbReference type="Proteomes" id="UP000800040"/>
    </source>
</evidence>
<accession>A0A6A5JXV4</accession>
<dbReference type="OrthoDB" id="3695594at2759"/>
<dbReference type="Pfam" id="PF06985">
    <property type="entry name" value="HET"/>
    <property type="match status" value="1"/>
</dbReference>
<protein>
    <submittedName>
        <fullName evidence="2">HET-domain-containing protein</fullName>
    </submittedName>
</protein>
<dbReference type="Proteomes" id="UP000800040">
    <property type="component" value="Unassembled WGS sequence"/>
</dbReference>
<proteinExistence type="predicted"/>
<keyword evidence="3" id="KW-1185">Reference proteome</keyword>
<dbReference type="EMBL" id="ML975428">
    <property type="protein sequence ID" value="KAF1829715.1"/>
    <property type="molecule type" value="Genomic_DNA"/>
</dbReference>
<dbReference type="PANTHER" id="PTHR33112:SF12">
    <property type="entry name" value="HETEROKARYON INCOMPATIBILITY DOMAIN-CONTAINING PROTEIN"/>
    <property type="match status" value="1"/>
</dbReference>
<feature type="non-terminal residue" evidence="2">
    <location>
        <position position="229"/>
    </location>
</feature>
<dbReference type="InterPro" id="IPR010730">
    <property type="entry name" value="HET"/>
</dbReference>
<feature type="domain" description="Heterokaryon incompatibility" evidence="1">
    <location>
        <begin position="64"/>
        <end position="210"/>
    </location>
</feature>
<evidence type="ECO:0000313" key="2">
    <source>
        <dbReference type="EMBL" id="KAF1829715.1"/>
    </source>
</evidence>